<keyword evidence="3" id="KW-0804">Transcription</keyword>
<feature type="domain" description="HTH tetR-type" evidence="5">
    <location>
        <begin position="19"/>
        <end position="79"/>
    </location>
</feature>
<dbReference type="eggNOG" id="COG1309">
    <property type="taxonomic scope" value="Bacteria"/>
</dbReference>
<evidence type="ECO:0000313" key="6">
    <source>
        <dbReference type="EMBL" id="EFV13541.1"/>
    </source>
</evidence>
<dbReference type="GO" id="GO:0003700">
    <property type="term" value="F:DNA-binding transcription factor activity"/>
    <property type="evidence" value="ECO:0007669"/>
    <property type="project" value="TreeGrafter"/>
</dbReference>
<protein>
    <recommendedName>
        <fullName evidence="5">HTH tetR-type domain-containing protein</fullName>
    </recommendedName>
</protein>
<reference evidence="6 7" key="1">
    <citation type="journal article" date="2011" name="Stand. Genomic Sci.">
        <title>High quality draft genome sequence of Segniliparus rugosus CDC 945(T)= (ATCC BAA-974(T)).</title>
        <authorList>
            <person name="Earl A.M."/>
            <person name="Desjardins C.A."/>
            <person name="Fitzgerald M.G."/>
            <person name="Arachchi H.M."/>
            <person name="Zeng Q."/>
            <person name="Mehta T."/>
            <person name="Griggs A."/>
            <person name="Birren B.W."/>
            <person name="Toney N.C."/>
            <person name="Carr J."/>
            <person name="Posey J."/>
            <person name="Butler W.R."/>
        </authorList>
    </citation>
    <scope>NUCLEOTIDE SEQUENCE [LARGE SCALE GENOMIC DNA]</scope>
    <source>
        <strain evidence="7">ATCC BAA-974 / DSM 45345 / CCUG 50838 / CIP 108380 / JCM 13579 / CDC 945</strain>
    </source>
</reference>
<sequence>MTAQTATPRPAGRGRLAKLDRRKLLLDAANEVFAEHGFHKASVEEIAERAGVSKPVLYQHFPSKLELYLTVLDQHVEELMLRVRQALRASTNNHDRLVEAVRVFFDVIDTNTRGYRLLFSTDLVQAEVRTRIMKATDACVDAVFDLVRQDSGLDLYHARMIAVNLVGLIHVSAQHWQDNGKPIPKEEAIMATVAFAWGGLARVPKL</sequence>
<dbReference type="InterPro" id="IPR009057">
    <property type="entry name" value="Homeodomain-like_sf"/>
</dbReference>
<dbReference type="Proteomes" id="UP000004816">
    <property type="component" value="Unassembled WGS sequence"/>
</dbReference>
<evidence type="ECO:0000256" key="4">
    <source>
        <dbReference type="PROSITE-ProRule" id="PRU00335"/>
    </source>
</evidence>
<dbReference type="Pfam" id="PF21943">
    <property type="entry name" value="TetR_C_46"/>
    <property type="match status" value="1"/>
</dbReference>
<keyword evidence="7" id="KW-1185">Reference proteome</keyword>
<dbReference type="PANTHER" id="PTHR30055:SF160">
    <property type="entry name" value="TRANSCRIPTIONAL REGULATORY PROTEIN (PROBABLY ASNC-FAMILY)-RELATED"/>
    <property type="match status" value="1"/>
</dbReference>
<organism evidence="6 7">
    <name type="scientific">Segniliparus rugosus (strain ATCC BAA-974 / DSM 45345 / CCUG 50838 / CIP 108380 / JCM 13579 / CDC 945)</name>
    <dbReference type="NCBI Taxonomy" id="679197"/>
    <lineage>
        <taxon>Bacteria</taxon>
        <taxon>Bacillati</taxon>
        <taxon>Actinomycetota</taxon>
        <taxon>Actinomycetes</taxon>
        <taxon>Mycobacteriales</taxon>
        <taxon>Segniliparaceae</taxon>
        <taxon>Segniliparus</taxon>
    </lineage>
</organism>
<evidence type="ECO:0000259" key="5">
    <source>
        <dbReference type="PROSITE" id="PS50977"/>
    </source>
</evidence>
<keyword evidence="1" id="KW-0805">Transcription regulation</keyword>
<dbReference type="InterPro" id="IPR023772">
    <property type="entry name" value="DNA-bd_HTH_TetR-type_CS"/>
</dbReference>
<dbReference type="InterPro" id="IPR001647">
    <property type="entry name" value="HTH_TetR"/>
</dbReference>
<evidence type="ECO:0000313" key="7">
    <source>
        <dbReference type="Proteomes" id="UP000004816"/>
    </source>
</evidence>
<dbReference type="PROSITE" id="PS50977">
    <property type="entry name" value="HTH_TETR_2"/>
    <property type="match status" value="1"/>
</dbReference>
<dbReference type="InterPro" id="IPR050109">
    <property type="entry name" value="HTH-type_TetR-like_transc_reg"/>
</dbReference>
<feature type="DNA-binding region" description="H-T-H motif" evidence="4">
    <location>
        <begin position="42"/>
        <end position="61"/>
    </location>
</feature>
<name>E5XQ32_SEGRC</name>
<proteinExistence type="predicted"/>
<dbReference type="GO" id="GO:0045892">
    <property type="term" value="P:negative regulation of DNA-templated transcription"/>
    <property type="evidence" value="ECO:0007669"/>
    <property type="project" value="UniProtKB-ARBA"/>
</dbReference>
<dbReference type="InterPro" id="IPR036271">
    <property type="entry name" value="Tet_transcr_reg_TetR-rel_C_sf"/>
</dbReference>
<comment type="caution">
    <text evidence="6">The sequence shown here is derived from an EMBL/GenBank/DDBJ whole genome shotgun (WGS) entry which is preliminary data.</text>
</comment>
<dbReference type="AlphaFoldDB" id="E5XQ32"/>
<dbReference type="STRING" id="679197.HMPREF9336_01604"/>
<dbReference type="PANTHER" id="PTHR30055">
    <property type="entry name" value="HTH-TYPE TRANSCRIPTIONAL REGULATOR RUTR"/>
    <property type="match status" value="1"/>
</dbReference>
<evidence type="ECO:0000256" key="1">
    <source>
        <dbReference type="ARBA" id="ARBA00023015"/>
    </source>
</evidence>
<dbReference type="EMBL" id="ACZI02000001">
    <property type="protein sequence ID" value="EFV13541.1"/>
    <property type="molecule type" value="Genomic_DNA"/>
</dbReference>
<dbReference type="GO" id="GO:0000976">
    <property type="term" value="F:transcription cis-regulatory region binding"/>
    <property type="evidence" value="ECO:0007669"/>
    <property type="project" value="TreeGrafter"/>
</dbReference>
<gene>
    <name evidence="6" type="ORF">HMPREF9336_01604</name>
</gene>
<dbReference type="OrthoDB" id="70491at2"/>
<dbReference type="InterPro" id="IPR054129">
    <property type="entry name" value="DesT_TetR_C"/>
</dbReference>
<evidence type="ECO:0000256" key="2">
    <source>
        <dbReference type="ARBA" id="ARBA00023125"/>
    </source>
</evidence>
<dbReference type="PRINTS" id="PR00455">
    <property type="entry name" value="HTHTETR"/>
</dbReference>
<dbReference type="HOGENOM" id="CLU_069356_11_2_11"/>
<dbReference type="RefSeq" id="WP_007469218.1">
    <property type="nucleotide sequence ID" value="NZ_KI391953.1"/>
</dbReference>
<dbReference type="Pfam" id="PF00440">
    <property type="entry name" value="TetR_N"/>
    <property type="match status" value="1"/>
</dbReference>
<dbReference type="SUPFAM" id="SSF48498">
    <property type="entry name" value="Tetracyclin repressor-like, C-terminal domain"/>
    <property type="match status" value="1"/>
</dbReference>
<dbReference type="SUPFAM" id="SSF46689">
    <property type="entry name" value="Homeodomain-like"/>
    <property type="match status" value="1"/>
</dbReference>
<accession>E5XQ32</accession>
<dbReference type="PROSITE" id="PS01081">
    <property type="entry name" value="HTH_TETR_1"/>
    <property type="match status" value="1"/>
</dbReference>
<dbReference type="FunFam" id="1.10.10.60:FF:000141">
    <property type="entry name" value="TetR family transcriptional regulator"/>
    <property type="match status" value="1"/>
</dbReference>
<keyword evidence="2 4" id="KW-0238">DNA-binding</keyword>
<dbReference type="Gene3D" id="1.10.357.10">
    <property type="entry name" value="Tetracycline Repressor, domain 2"/>
    <property type="match status" value="1"/>
</dbReference>
<evidence type="ECO:0000256" key="3">
    <source>
        <dbReference type="ARBA" id="ARBA00023163"/>
    </source>
</evidence>